<dbReference type="Pfam" id="PF19630">
    <property type="entry name" value="DUF6134"/>
    <property type="match status" value="1"/>
</dbReference>
<feature type="chain" id="PRO_5019000771" description="DUF3108 domain-containing protein" evidence="1">
    <location>
        <begin position="28"/>
        <end position="207"/>
    </location>
</feature>
<organism evidence="2 3">
    <name type="scientific">Algoriphagus lacus</name>
    <dbReference type="NCBI Taxonomy" id="2056311"/>
    <lineage>
        <taxon>Bacteria</taxon>
        <taxon>Pseudomonadati</taxon>
        <taxon>Bacteroidota</taxon>
        <taxon>Cytophagia</taxon>
        <taxon>Cytophagales</taxon>
        <taxon>Cyclobacteriaceae</taxon>
        <taxon>Algoriphagus</taxon>
    </lineage>
</organism>
<evidence type="ECO:0000313" key="2">
    <source>
        <dbReference type="EMBL" id="RIW15831.1"/>
    </source>
</evidence>
<evidence type="ECO:0008006" key="4">
    <source>
        <dbReference type="Google" id="ProtNLM"/>
    </source>
</evidence>
<evidence type="ECO:0000313" key="3">
    <source>
        <dbReference type="Proteomes" id="UP000283522"/>
    </source>
</evidence>
<keyword evidence="3" id="KW-1185">Reference proteome</keyword>
<reference evidence="2 3" key="1">
    <citation type="submission" date="2018-09" db="EMBL/GenBank/DDBJ databases">
        <authorList>
            <person name="Wang X."/>
            <person name="Du Z."/>
        </authorList>
    </citation>
    <scope>NUCLEOTIDE SEQUENCE [LARGE SCALE GENOMIC DNA]</scope>
    <source>
        <strain evidence="2 3">N3</strain>
    </source>
</reference>
<proteinExistence type="predicted"/>
<evidence type="ECO:0000256" key="1">
    <source>
        <dbReference type="SAM" id="SignalP"/>
    </source>
</evidence>
<dbReference type="Proteomes" id="UP000283522">
    <property type="component" value="Unassembled WGS sequence"/>
</dbReference>
<protein>
    <recommendedName>
        <fullName evidence="4">DUF3108 domain-containing protein</fullName>
    </recommendedName>
</protein>
<sequence>MAVVVVKSKLLFLISCLSFCNFQGAFAQQKTETIKFEIQVLGMKIGDLNVAKYQIGDTTHYVAESQVKFWFFGSVNLELNTHAKYLKGYLVKSHSRSNTNRGNFASTVYWDGKKYVVDAKSYKFENQEPVYGLTEWCSTRMFFEELQEGKKFLSEVYGLTTTIKKLEPNVYQTIIAGNENRYFYQFGKLQKVELENPIKNFTYKRVQ</sequence>
<keyword evidence="1" id="KW-0732">Signal</keyword>
<gene>
    <name evidence="2" type="ORF">D0X99_10445</name>
</gene>
<name>A0A418PSH2_9BACT</name>
<accession>A0A418PSH2</accession>
<feature type="signal peptide" evidence="1">
    <location>
        <begin position="1"/>
        <end position="27"/>
    </location>
</feature>
<dbReference type="EMBL" id="QXML01000004">
    <property type="protein sequence ID" value="RIW15831.1"/>
    <property type="molecule type" value="Genomic_DNA"/>
</dbReference>
<dbReference type="AlphaFoldDB" id="A0A418PSH2"/>
<comment type="caution">
    <text evidence="2">The sequence shown here is derived from an EMBL/GenBank/DDBJ whole genome shotgun (WGS) entry which is preliminary data.</text>
</comment>
<dbReference type="InterPro" id="IPR045767">
    <property type="entry name" value="DUF6134"/>
</dbReference>